<dbReference type="InterPro" id="IPR003439">
    <property type="entry name" value="ABC_transporter-like_ATP-bd"/>
</dbReference>
<evidence type="ECO:0000313" key="11">
    <source>
        <dbReference type="Proteomes" id="UP001330016"/>
    </source>
</evidence>
<dbReference type="Proteomes" id="UP001330016">
    <property type="component" value="Unassembled WGS sequence"/>
</dbReference>
<dbReference type="InterPro" id="IPR011527">
    <property type="entry name" value="ABC1_TM_dom"/>
</dbReference>
<gene>
    <name evidence="10" type="ORF">PS435_06325</name>
</gene>
<organism evidence="10 11">
    <name type="scientific">Schleiferilactobacillus harbinensis</name>
    <dbReference type="NCBI Taxonomy" id="304207"/>
    <lineage>
        <taxon>Bacteria</taxon>
        <taxon>Bacillati</taxon>
        <taxon>Bacillota</taxon>
        <taxon>Bacilli</taxon>
        <taxon>Lactobacillales</taxon>
        <taxon>Lactobacillaceae</taxon>
        <taxon>Schleiferilactobacillus</taxon>
    </lineage>
</organism>
<keyword evidence="6 7" id="KW-0472">Membrane</keyword>
<keyword evidence="11" id="KW-1185">Reference proteome</keyword>
<evidence type="ECO:0000259" key="9">
    <source>
        <dbReference type="PROSITE" id="PS50929"/>
    </source>
</evidence>
<evidence type="ECO:0000256" key="2">
    <source>
        <dbReference type="ARBA" id="ARBA00022692"/>
    </source>
</evidence>
<dbReference type="Pfam" id="PF00664">
    <property type="entry name" value="ABC_membrane"/>
    <property type="match status" value="1"/>
</dbReference>
<comment type="subcellular location">
    <subcellularLocation>
        <location evidence="1">Cell membrane</location>
        <topology evidence="1">Multi-pass membrane protein</topology>
    </subcellularLocation>
</comment>
<dbReference type="PROSITE" id="PS00211">
    <property type="entry name" value="ABC_TRANSPORTER_1"/>
    <property type="match status" value="1"/>
</dbReference>
<dbReference type="InterPro" id="IPR027417">
    <property type="entry name" value="P-loop_NTPase"/>
</dbReference>
<dbReference type="RefSeq" id="WP_331243561.1">
    <property type="nucleotide sequence ID" value="NZ_JAQSGJ010000014.1"/>
</dbReference>
<sequence length="541" mass="59825">MNKNLRHYLWEFKGQNCLLVIILFFNALLITLNGLGSANALTALVAGKFTAFIWWVIVMTGSYALFCFGLFLQQYQYSRCCQLMNTAIRRDVTARLSNTTYETYHSQSSSVYASWLTNDVTTIDQMGFYNVMDIVTQVFTVAFAAIALATFHYILLLTTLVLAVVMYLVPKVFTKPVQRRSLAMTHANERLMNRISDVLTGFDALNLLNLRKLLVQRTVAASQDAATHINAWQWLNGVTSGVINGVSGLCQNTMLLLTGFMVWRHLVPIGTINASLNFAGTIFAGMTGIMTSVMDMASVAPIFEKFAAVPVRDTAGQVPVGRFHTALQMQDVTFTYDPNSRPILQDFSLTVAKGQKYALIGPSGSGKSTVLNLLIGNLTDYQGILRYDQTNYQHITPDSLINQVTYLDQTPFMFNDTLKNNLTMGEPYSDETITAVIQRVGLTDLVASLPQGLATMVEKDGRNLSGGQKQRVVLARGLLQGRQIVFMDESTASLDPASAQAIEEMIVTDPHLTVVMVTHHLRPTIAQQMDCVIDSAEFVPA</sequence>
<evidence type="ECO:0000259" key="8">
    <source>
        <dbReference type="PROSITE" id="PS50893"/>
    </source>
</evidence>
<dbReference type="PANTHER" id="PTHR24221">
    <property type="entry name" value="ATP-BINDING CASSETTE SUB-FAMILY B"/>
    <property type="match status" value="1"/>
</dbReference>
<feature type="domain" description="ABC transporter" evidence="8">
    <location>
        <begin position="327"/>
        <end position="541"/>
    </location>
</feature>
<evidence type="ECO:0000256" key="6">
    <source>
        <dbReference type="ARBA" id="ARBA00023136"/>
    </source>
</evidence>
<evidence type="ECO:0000256" key="3">
    <source>
        <dbReference type="ARBA" id="ARBA00022741"/>
    </source>
</evidence>
<accession>A0ABU7SYQ9</accession>
<dbReference type="Gene3D" id="1.20.1560.10">
    <property type="entry name" value="ABC transporter type 1, transmembrane domain"/>
    <property type="match status" value="1"/>
</dbReference>
<dbReference type="InterPro" id="IPR017871">
    <property type="entry name" value="ABC_transporter-like_CS"/>
</dbReference>
<dbReference type="InterPro" id="IPR003593">
    <property type="entry name" value="AAA+_ATPase"/>
</dbReference>
<evidence type="ECO:0000256" key="5">
    <source>
        <dbReference type="ARBA" id="ARBA00022989"/>
    </source>
</evidence>
<dbReference type="GO" id="GO:0005524">
    <property type="term" value="F:ATP binding"/>
    <property type="evidence" value="ECO:0007669"/>
    <property type="project" value="UniProtKB-KW"/>
</dbReference>
<protein>
    <submittedName>
        <fullName evidence="10">ABC transporter ATP-binding protein</fullName>
    </submittedName>
</protein>
<dbReference type="Gene3D" id="3.40.50.300">
    <property type="entry name" value="P-loop containing nucleotide triphosphate hydrolases"/>
    <property type="match status" value="1"/>
</dbReference>
<dbReference type="InterPro" id="IPR036640">
    <property type="entry name" value="ABC1_TM_sf"/>
</dbReference>
<evidence type="ECO:0000256" key="7">
    <source>
        <dbReference type="SAM" id="Phobius"/>
    </source>
</evidence>
<dbReference type="CDD" id="cd03228">
    <property type="entry name" value="ABCC_MRP_Like"/>
    <property type="match status" value="1"/>
</dbReference>
<keyword evidence="5 7" id="KW-1133">Transmembrane helix</keyword>
<feature type="transmembrane region" description="Helical" evidence="7">
    <location>
        <begin position="52"/>
        <end position="72"/>
    </location>
</feature>
<evidence type="ECO:0000256" key="1">
    <source>
        <dbReference type="ARBA" id="ARBA00004651"/>
    </source>
</evidence>
<keyword evidence="4 10" id="KW-0067">ATP-binding</keyword>
<reference evidence="10 11" key="1">
    <citation type="submission" date="2023-02" db="EMBL/GenBank/DDBJ databases">
        <title>The predominant lactic acid bacteria and yeasts involved in the spontaneous fermentation of millet during the production of the traditional porridge Hausa koko in Ghana.</title>
        <authorList>
            <person name="Atter A."/>
            <person name="Diaz M."/>
        </authorList>
    </citation>
    <scope>NUCLEOTIDE SEQUENCE [LARGE SCALE GENOMIC DNA]</scope>
    <source>
        <strain evidence="10 11">FI11640</strain>
    </source>
</reference>
<keyword evidence="2 7" id="KW-0812">Transmembrane</keyword>
<feature type="domain" description="ABC transmembrane type-1" evidence="9">
    <location>
        <begin position="18"/>
        <end position="298"/>
    </location>
</feature>
<comment type="caution">
    <text evidence="10">The sequence shown here is derived from an EMBL/GenBank/DDBJ whole genome shotgun (WGS) entry which is preliminary data.</text>
</comment>
<evidence type="ECO:0000313" key="10">
    <source>
        <dbReference type="EMBL" id="MEE6715471.1"/>
    </source>
</evidence>
<dbReference type="SUPFAM" id="SSF90123">
    <property type="entry name" value="ABC transporter transmembrane region"/>
    <property type="match status" value="1"/>
</dbReference>
<dbReference type="InterPro" id="IPR039421">
    <property type="entry name" value="Type_1_exporter"/>
</dbReference>
<feature type="transmembrane region" description="Helical" evidence="7">
    <location>
        <begin position="138"/>
        <end position="169"/>
    </location>
</feature>
<dbReference type="PROSITE" id="PS50929">
    <property type="entry name" value="ABC_TM1F"/>
    <property type="match status" value="1"/>
</dbReference>
<feature type="transmembrane region" description="Helical" evidence="7">
    <location>
        <begin position="12"/>
        <end position="32"/>
    </location>
</feature>
<dbReference type="SUPFAM" id="SSF52540">
    <property type="entry name" value="P-loop containing nucleoside triphosphate hydrolases"/>
    <property type="match status" value="1"/>
</dbReference>
<dbReference type="SMART" id="SM00382">
    <property type="entry name" value="AAA"/>
    <property type="match status" value="1"/>
</dbReference>
<dbReference type="PANTHER" id="PTHR24221:SF654">
    <property type="entry name" value="ATP-BINDING CASSETTE SUB-FAMILY B MEMBER 6"/>
    <property type="match status" value="1"/>
</dbReference>
<dbReference type="PROSITE" id="PS50893">
    <property type="entry name" value="ABC_TRANSPORTER_2"/>
    <property type="match status" value="1"/>
</dbReference>
<proteinExistence type="predicted"/>
<name>A0ABU7SYQ9_9LACO</name>
<dbReference type="EMBL" id="JAQSGK010000014">
    <property type="protein sequence ID" value="MEE6715471.1"/>
    <property type="molecule type" value="Genomic_DNA"/>
</dbReference>
<evidence type="ECO:0000256" key="4">
    <source>
        <dbReference type="ARBA" id="ARBA00022840"/>
    </source>
</evidence>
<keyword evidence="3" id="KW-0547">Nucleotide-binding</keyword>
<dbReference type="Pfam" id="PF00005">
    <property type="entry name" value="ABC_tran"/>
    <property type="match status" value="1"/>
</dbReference>